<protein>
    <recommendedName>
        <fullName evidence="2">Heterokaryon incompatibility domain-containing protein</fullName>
    </recommendedName>
</protein>
<dbReference type="Proteomes" id="UP000019478">
    <property type="component" value="Unassembled WGS sequence"/>
</dbReference>
<evidence type="ECO:0000259" key="2">
    <source>
        <dbReference type="Pfam" id="PF06985"/>
    </source>
</evidence>
<name>W9Y2A7_9EURO</name>
<evidence type="ECO:0000313" key="3">
    <source>
        <dbReference type="EMBL" id="EXJ86927.1"/>
    </source>
</evidence>
<dbReference type="AlphaFoldDB" id="W9Y2A7"/>
<comment type="caution">
    <text evidence="3">The sequence shown here is derived from an EMBL/GenBank/DDBJ whole genome shotgun (WGS) entry which is preliminary data.</text>
</comment>
<feature type="region of interest" description="Disordered" evidence="1">
    <location>
        <begin position="526"/>
        <end position="567"/>
    </location>
</feature>
<feature type="region of interest" description="Disordered" evidence="1">
    <location>
        <begin position="775"/>
        <end position="818"/>
    </location>
</feature>
<dbReference type="OrthoDB" id="5135333at2759"/>
<feature type="region of interest" description="Disordered" evidence="1">
    <location>
        <begin position="168"/>
        <end position="204"/>
    </location>
</feature>
<sequence length="818" mass="92083">MEKLSISPNVDQAVDTASTHQGPASLCGRCRDLNIKRVFQKYEKAVRRGNDYVVAELGKVEDMKQSSCPLCHFFASMALGRQTDKTCECILDEESHTFPDIDPSGHFELRAITVGHAYLGQERGEQARPDVSGLQPQVMLGLAPVGASGSYPGHHCWYRMGMIAPVQPDGDSSEYPPPPSTTASPSTSKGTRKEKAKAKAKAETKPWSLQTRRIVADQIPYHVLNGWLDQCRNHHEEECQPVRFKDPPCVKVIDCNTLEIVKAPQSCQYLALSYVWGSTQERGDGPVKKLDSENVPVLVMPVKMALVVTDSIEVTRRLGYRYLWIDKYCIDQEDAREKASQISCMDQIYECSVATIVAAGGKDSSFGLPGVTTRSRLPQPTVRVQGLTLRSTLPNPVYTVRRSGWMTRGWTYQEGIFSARRLFFTEHQVVFECRSTMYSEVFDHPAHIQVWQFQHDDSIVFGLADVGDGPPTMQQMVLCLQIEAYSGRNVTYDLDALNAFLSVFTRLRRLKRPIYHFYGVPIIKRRPGDDETGSDDDEAASDDDEDYSEGNEASSSSDQAEPEKEGDLKPVKSLMEALCWYHIPGSVGEKMTIRRRPTFPSWTWLGWTGRLSYTKFLGMPIDELEDVEVDVEDKDGRLWPWTTWLDVMQILALKDQDRLSGRLRVKGWLEQADIMSLGYKTGYYVKRKAGRWRRSQQLYLSVPGDPKRRDEEEEGEDDGNDDVMANLLPSPDTATATATATTIAADFLSLGPLMLLLKDDGDGQYSRWGVTGYYKKKRSSASRNSTKARPRDGQSHDVSHSSSSSSSSHRQWKELWLI</sequence>
<feature type="compositionally biased region" description="Low complexity" evidence="1">
    <location>
        <begin position="800"/>
        <end position="809"/>
    </location>
</feature>
<dbReference type="RefSeq" id="XP_007732206.1">
    <property type="nucleotide sequence ID" value="XM_007734016.1"/>
</dbReference>
<feature type="compositionally biased region" description="Basic and acidic residues" evidence="1">
    <location>
        <begin position="789"/>
        <end position="799"/>
    </location>
</feature>
<keyword evidence="4" id="KW-1185">Reference proteome</keyword>
<feature type="compositionally biased region" description="Acidic residues" evidence="1">
    <location>
        <begin position="711"/>
        <end position="721"/>
    </location>
</feature>
<dbReference type="PANTHER" id="PTHR33112:SF1">
    <property type="entry name" value="HETEROKARYON INCOMPATIBILITY DOMAIN-CONTAINING PROTEIN"/>
    <property type="match status" value="1"/>
</dbReference>
<proteinExistence type="predicted"/>
<dbReference type="HOGENOM" id="CLU_345447_0_0_1"/>
<dbReference type="EMBL" id="AMGY01000003">
    <property type="protein sequence ID" value="EXJ86927.1"/>
    <property type="molecule type" value="Genomic_DNA"/>
</dbReference>
<reference evidence="3 4" key="1">
    <citation type="submission" date="2013-03" db="EMBL/GenBank/DDBJ databases">
        <title>The Genome Sequence of Capronia epimyces CBS 606.96.</title>
        <authorList>
            <consortium name="The Broad Institute Genomics Platform"/>
            <person name="Cuomo C."/>
            <person name="de Hoog S."/>
            <person name="Gorbushina A."/>
            <person name="Walker B."/>
            <person name="Young S.K."/>
            <person name="Zeng Q."/>
            <person name="Gargeya S."/>
            <person name="Fitzgerald M."/>
            <person name="Haas B."/>
            <person name="Abouelleil A."/>
            <person name="Allen A.W."/>
            <person name="Alvarado L."/>
            <person name="Arachchi H.M."/>
            <person name="Berlin A.M."/>
            <person name="Chapman S.B."/>
            <person name="Gainer-Dewar J."/>
            <person name="Goldberg J."/>
            <person name="Griggs A."/>
            <person name="Gujja S."/>
            <person name="Hansen M."/>
            <person name="Howarth C."/>
            <person name="Imamovic A."/>
            <person name="Ireland A."/>
            <person name="Larimer J."/>
            <person name="McCowan C."/>
            <person name="Murphy C."/>
            <person name="Pearson M."/>
            <person name="Poon T.W."/>
            <person name="Priest M."/>
            <person name="Roberts A."/>
            <person name="Saif S."/>
            <person name="Shea T."/>
            <person name="Sisk P."/>
            <person name="Sykes S."/>
            <person name="Wortman J."/>
            <person name="Nusbaum C."/>
            <person name="Birren B."/>
        </authorList>
    </citation>
    <scope>NUCLEOTIDE SEQUENCE [LARGE SCALE GENOMIC DNA]</scope>
    <source>
        <strain evidence="3 4">CBS 606.96</strain>
    </source>
</reference>
<dbReference type="eggNOG" id="ENOG502SQ1Q">
    <property type="taxonomic scope" value="Eukaryota"/>
</dbReference>
<dbReference type="PANTHER" id="PTHR33112">
    <property type="entry name" value="DOMAIN PROTEIN, PUTATIVE-RELATED"/>
    <property type="match status" value="1"/>
</dbReference>
<feature type="domain" description="Heterokaryon incompatibility" evidence="2">
    <location>
        <begin position="269"/>
        <end position="414"/>
    </location>
</feature>
<organism evidence="3 4">
    <name type="scientific">Capronia epimyces CBS 606.96</name>
    <dbReference type="NCBI Taxonomy" id="1182542"/>
    <lineage>
        <taxon>Eukaryota</taxon>
        <taxon>Fungi</taxon>
        <taxon>Dikarya</taxon>
        <taxon>Ascomycota</taxon>
        <taxon>Pezizomycotina</taxon>
        <taxon>Eurotiomycetes</taxon>
        <taxon>Chaetothyriomycetidae</taxon>
        <taxon>Chaetothyriales</taxon>
        <taxon>Herpotrichiellaceae</taxon>
        <taxon>Capronia</taxon>
    </lineage>
</organism>
<gene>
    <name evidence="3" type="ORF">A1O3_03881</name>
</gene>
<dbReference type="GeneID" id="19168006"/>
<evidence type="ECO:0000313" key="4">
    <source>
        <dbReference type="Proteomes" id="UP000019478"/>
    </source>
</evidence>
<feature type="compositionally biased region" description="Acidic residues" evidence="1">
    <location>
        <begin position="530"/>
        <end position="549"/>
    </location>
</feature>
<accession>W9Y2A7</accession>
<feature type="compositionally biased region" description="Basic residues" evidence="1">
    <location>
        <begin position="190"/>
        <end position="199"/>
    </location>
</feature>
<feature type="region of interest" description="Disordered" evidence="1">
    <location>
        <begin position="701"/>
        <end position="730"/>
    </location>
</feature>
<dbReference type="InterPro" id="IPR010730">
    <property type="entry name" value="HET"/>
</dbReference>
<evidence type="ECO:0000256" key="1">
    <source>
        <dbReference type="SAM" id="MobiDB-lite"/>
    </source>
</evidence>
<feature type="region of interest" description="Disordered" evidence="1">
    <location>
        <begin position="1"/>
        <end position="21"/>
    </location>
</feature>
<dbReference type="Pfam" id="PF06985">
    <property type="entry name" value="HET"/>
    <property type="match status" value="1"/>
</dbReference>